<evidence type="ECO:0000256" key="1">
    <source>
        <dbReference type="SAM" id="MobiDB-lite"/>
    </source>
</evidence>
<name>A0A427AD40_ENSVE</name>
<evidence type="ECO:0000313" key="2">
    <source>
        <dbReference type="EMBL" id="RRT74061.1"/>
    </source>
</evidence>
<feature type="compositionally biased region" description="Polar residues" evidence="1">
    <location>
        <begin position="1"/>
        <end position="13"/>
    </location>
</feature>
<proteinExistence type="predicted"/>
<dbReference type="AlphaFoldDB" id="A0A427AD40"/>
<sequence length="72" mass="7627">MQQTAPLASSTKPAKSGKGPSGLCSPPNNLGRQHSPDRPPNSCTKRITGPTPQSSDRNCTQEDEKGVTDHRS</sequence>
<organism evidence="2 3">
    <name type="scientific">Ensete ventricosum</name>
    <name type="common">Abyssinian banana</name>
    <name type="synonym">Musa ensete</name>
    <dbReference type="NCBI Taxonomy" id="4639"/>
    <lineage>
        <taxon>Eukaryota</taxon>
        <taxon>Viridiplantae</taxon>
        <taxon>Streptophyta</taxon>
        <taxon>Embryophyta</taxon>
        <taxon>Tracheophyta</taxon>
        <taxon>Spermatophyta</taxon>
        <taxon>Magnoliopsida</taxon>
        <taxon>Liliopsida</taxon>
        <taxon>Zingiberales</taxon>
        <taxon>Musaceae</taxon>
        <taxon>Ensete</taxon>
    </lineage>
</organism>
<feature type="compositionally biased region" description="Basic and acidic residues" evidence="1">
    <location>
        <begin position="59"/>
        <end position="72"/>
    </location>
</feature>
<feature type="compositionally biased region" description="Polar residues" evidence="1">
    <location>
        <begin position="41"/>
        <end position="58"/>
    </location>
</feature>
<comment type="caution">
    <text evidence="2">The sequence shown here is derived from an EMBL/GenBank/DDBJ whole genome shotgun (WGS) entry which is preliminary data.</text>
</comment>
<dbReference type="EMBL" id="AMZH03002892">
    <property type="protein sequence ID" value="RRT74061.1"/>
    <property type="molecule type" value="Genomic_DNA"/>
</dbReference>
<protein>
    <submittedName>
        <fullName evidence="2">Uncharacterized protein</fullName>
    </submittedName>
</protein>
<evidence type="ECO:0000313" key="3">
    <source>
        <dbReference type="Proteomes" id="UP000287651"/>
    </source>
</evidence>
<accession>A0A427AD40</accession>
<reference evidence="2 3" key="1">
    <citation type="journal article" date="2014" name="Agronomy (Basel)">
        <title>A Draft Genome Sequence for Ensete ventricosum, the Drought-Tolerant Tree Against Hunger.</title>
        <authorList>
            <person name="Harrison J."/>
            <person name="Moore K.A."/>
            <person name="Paszkiewicz K."/>
            <person name="Jones T."/>
            <person name="Grant M."/>
            <person name="Ambacheew D."/>
            <person name="Muzemil S."/>
            <person name="Studholme D.J."/>
        </authorList>
    </citation>
    <scope>NUCLEOTIDE SEQUENCE [LARGE SCALE GENOMIC DNA]</scope>
</reference>
<gene>
    <name evidence="2" type="ORF">B296_00014257</name>
</gene>
<dbReference type="Proteomes" id="UP000287651">
    <property type="component" value="Unassembled WGS sequence"/>
</dbReference>
<feature type="region of interest" description="Disordered" evidence="1">
    <location>
        <begin position="1"/>
        <end position="72"/>
    </location>
</feature>